<evidence type="ECO:0000313" key="2">
    <source>
        <dbReference type="EMBL" id="RXJ01319.1"/>
    </source>
</evidence>
<name>A0A4Q0VTH0_9BACI</name>
<dbReference type="PANTHER" id="PTHR40078">
    <property type="entry name" value="INTEGRAL MEMBRANE PROTEIN-RELATED"/>
    <property type="match status" value="1"/>
</dbReference>
<dbReference type="InterPro" id="IPR038750">
    <property type="entry name" value="YczE/YyaS-like"/>
</dbReference>
<dbReference type="AlphaFoldDB" id="A0A4Q0VTH0"/>
<feature type="transmembrane region" description="Helical" evidence="1">
    <location>
        <begin position="50"/>
        <end position="68"/>
    </location>
</feature>
<feature type="transmembrane region" description="Helical" evidence="1">
    <location>
        <begin position="162"/>
        <end position="190"/>
    </location>
</feature>
<evidence type="ECO:0000256" key="1">
    <source>
        <dbReference type="SAM" id="Phobius"/>
    </source>
</evidence>
<comment type="caution">
    <text evidence="2">The sequence shown here is derived from an EMBL/GenBank/DDBJ whole genome shotgun (WGS) entry which is preliminary data.</text>
</comment>
<dbReference type="RefSeq" id="WP_129078160.1">
    <property type="nucleotide sequence ID" value="NZ_QOUX01000033.1"/>
</dbReference>
<keyword evidence="3" id="KW-1185">Reference proteome</keyword>
<dbReference type="OrthoDB" id="1902994at2"/>
<keyword evidence="1" id="KW-1133">Transmembrane helix</keyword>
<keyword evidence="1" id="KW-0472">Membrane</keyword>
<gene>
    <name evidence="2" type="ORF">DS745_10280</name>
</gene>
<dbReference type="EMBL" id="QOUX01000033">
    <property type="protein sequence ID" value="RXJ01319.1"/>
    <property type="molecule type" value="Genomic_DNA"/>
</dbReference>
<feature type="transmembrane region" description="Helical" evidence="1">
    <location>
        <begin position="100"/>
        <end position="126"/>
    </location>
</feature>
<sequence>MQGWKLKVNCYLVGLLIVSFGVSLMVNSNLGVGPWDALFVGLAMKLGLTVGSWLVIIGLILILLNSFLYRNKPDFTAFLTIFVLGVLIDFWLIFVFSEIAIISIIVRVIFLLIGILLIAIGIALYLQANFAKNPIDNLMLAVQFRTGKSLTVSKTIIEVSALLLAFLVGGPIGLGTILVTFFIGPLIQIFHSPISKNLKF</sequence>
<dbReference type="Pfam" id="PF19700">
    <property type="entry name" value="DUF6198"/>
    <property type="match status" value="1"/>
</dbReference>
<dbReference type="Proteomes" id="UP000290649">
    <property type="component" value="Unassembled WGS sequence"/>
</dbReference>
<protein>
    <submittedName>
        <fullName evidence="2">Membrane protein</fullName>
    </submittedName>
</protein>
<feature type="transmembrane region" description="Helical" evidence="1">
    <location>
        <begin position="12"/>
        <end position="30"/>
    </location>
</feature>
<dbReference type="PANTHER" id="PTHR40078:SF1">
    <property type="entry name" value="INTEGRAL MEMBRANE PROTEIN"/>
    <property type="match status" value="1"/>
</dbReference>
<organism evidence="2 3">
    <name type="scientific">Anaerobacillus alkaliphilus</name>
    <dbReference type="NCBI Taxonomy" id="1548597"/>
    <lineage>
        <taxon>Bacteria</taxon>
        <taxon>Bacillati</taxon>
        <taxon>Bacillota</taxon>
        <taxon>Bacilli</taxon>
        <taxon>Bacillales</taxon>
        <taxon>Bacillaceae</taxon>
        <taxon>Anaerobacillus</taxon>
    </lineage>
</organism>
<proteinExistence type="predicted"/>
<evidence type="ECO:0000313" key="3">
    <source>
        <dbReference type="Proteomes" id="UP000290649"/>
    </source>
</evidence>
<keyword evidence="1" id="KW-0812">Transmembrane</keyword>
<feature type="transmembrane region" description="Helical" evidence="1">
    <location>
        <begin position="75"/>
        <end position="94"/>
    </location>
</feature>
<accession>A0A4Q0VTH0</accession>
<reference evidence="2 3" key="1">
    <citation type="journal article" date="2019" name="Int. J. Syst. Evol. Microbiol.">
        <title>Anaerobacillus alkaliphilus sp. nov., a novel alkaliphilic and moderately halophilic bacterium.</title>
        <authorList>
            <person name="Borsodi A.K."/>
            <person name="Aszalos J.M."/>
            <person name="Bihari P."/>
            <person name="Nagy I."/>
            <person name="Schumann P."/>
            <person name="Sproer C."/>
            <person name="Kovacs A.L."/>
            <person name="Boka K."/>
            <person name="Dobosy P."/>
            <person name="Ovari M."/>
            <person name="Szili-Kovacs T."/>
            <person name="Toth E."/>
        </authorList>
    </citation>
    <scope>NUCLEOTIDE SEQUENCE [LARGE SCALE GENOMIC DNA]</scope>
    <source>
        <strain evidence="2 3">B16-10</strain>
    </source>
</reference>